<feature type="region of interest" description="Disordered" evidence="1">
    <location>
        <begin position="1"/>
        <end position="125"/>
    </location>
</feature>
<protein>
    <submittedName>
        <fullName evidence="3">Uncharacterized protein</fullName>
    </submittedName>
</protein>
<feature type="transmembrane region" description="Helical" evidence="2">
    <location>
        <begin position="130"/>
        <end position="152"/>
    </location>
</feature>
<keyword evidence="4" id="KW-1185">Reference proteome</keyword>
<dbReference type="Proteomes" id="UP000805614">
    <property type="component" value="Unassembled WGS sequence"/>
</dbReference>
<keyword evidence="2" id="KW-0472">Membrane</keyword>
<name>A0ABR7LXT4_9ACTN</name>
<gene>
    <name evidence="3" type="ORF">HKK74_27425</name>
</gene>
<feature type="compositionally biased region" description="Basic and acidic residues" evidence="1">
    <location>
        <begin position="21"/>
        <end position="72"/>
    </location>
</feature>
<keyword evidence="2" id="KW-0812">Transmembrane</keyword>
<dbReference type="RefSeq" id="WP_187246237.1">
    <property type="nucleotide sequence ID" value="NZ_BAAAOK010000015.1"/>
</dbReference>
<reference evidence="3 4" key="1">
    <citation type="submission" date="2020-06" db="EMBL/GenBank/DDBJ databases">
        <title>Actinomadura xiongansis sp. nov., isolated from soil of Baiyangdian.</title>
        <authorList>
            <person name="Zhang X."/>
        </authorList>
    </citation>
    <scope>NUCLEOTIDE SEQUENCE [LARGE SCALE GENOMIC DNA]</scope>
    <source>
        <strain evidence="3 4">HBUM206468</strain>
    </source>
</reference>
<proteinExistence type="predicted"/>
<sequence length="356" mass="36994">MSRDPNPSHGGRRSAPAARGSRQDKARQERARQERARQERIRQERARQERARPDGSRQDGGSRERVPRERTGRKGTGTGAKRVRPGGSRPVAGSRDAARTAGAMPGRPRRRPPRAPGAAAGSRRPGAAPVMFFGAAALLVVGLVAAVVVVGLDGGERSAPRSTVGRPDEDGVVPSTYSSAPSTAAFGAIDRRTADAAPLTGEEVFPARSRSLAGPAGKGKLTLRDQRLDADCAEAVWGVTVGEALREGGCTQAARGAYSGGGHGMTVAIFNMAGAEDANRLVTVLGQSGGGGFVKPLGDFGQGFSMARGLAMGHYAVVGWVQRLDGKGDAQDEALLSLLVQSGDSKAVLARAVRPR</sequence>
<keyword evidence="2" id="KW-1133">Transmembrane helix</keyword>
<evidence type="ECO:0000313" key="4">
    <source>
        <dbReference type="Proteomes" id="UP000805614"/>
    </source>
</evidence>
<feature type="compositionally biased region" description="Low complexity" evidence="1">
    <location>
        <begin position="116"/>
        <end position="125"/>
    </location>
</feature>
<feature type="region of interest" description="Disordered" evidence="1">
    <location>
        <begin position="155"/>
        <end position="179"/>
    </location>
</feature>
<accession>A0ABR7LXT4</accession>
<evidence type="ECO:0000313" key="3">
    <source>
        <dbReference type="EMBL" id="MBC6469198.1"/>
    </source>
</evidence>
<evidence type="ECO:0000256" key="2">
    <source>
        <dbReference type="SAM" id="Phobius"/>
    </source>
</evidence>
<comment type="caution">
    <text evidence="3">The sequence shown here is derived from an EMBL/GenBank/DDBJ whole genome shotgun (WGS) entry which is preliminary data.</text>
</comment>
<evidence type="ECO:0000256" key="1">
    <source>
        <dbReference type="SAM" id="MobiDB-lite"/>
    </source>
</evidence>
<organism evidence="3 4">
    <name type="scientific">Actinomadura alba</name>
    <dbReference type="NCBI Taxonomy" id="406431"/>
    <lineage>
        <taxon>Bacteria</taxon>
        <taxon>Bacillati</taxon>
        <taxon>Actinomycetota</taxon>
        <taxon>Actinomycetes</taxon>
        <taxon>Streptosporangiales</taxon>
        <taxon>Thermomonosporaceae</taxon>
        <taxon>Actinomadura</taxon>
    </lineage>
</organism>
<dbReference type="EMBL" id="JABVEC010000024">
    <property type="protein sequence ID" value="MBC6469198.1"/>
    <property type="molecule type" value="Genomic_DNA"/>
</dbReference>